<evidence type="ECO:0000256" key="6">
    <source>
        <dbReference type="ARBA" id="ARBA00023295"/>
    </source>
</evidence>
<dbReference type="InterPro" id="IPR000743">
    <property type="entry name" value="Glyco_hydro_28"/>
</dbReference>
<dbReference type="STRING" id="22663.A0A2I0HGI7"/>
<dbReference type="GO" id="GO:0071555">
    <property type="term" value="P:cell wall organization"/>
    <property type="evidence" value="ECO:0007669"/>
    <property type="project" value="UniProtKB-KW"/>
</dbReference>
<keyword evidence="4" id="KW-0964">Secreted</keyword>
<keyword evidence="7" id="KW-0961">Cell wall biogenesis/degradation</keyword>
<accession>A0A2I0HGI7</accession>
<protein>
    <recommendedName>
        <fullName evidence="11">Polygalacturonase</fullName>
    </recommendedName>
</protein>
<dbReference type="SUPFAM" id="SSF51126">
    <property type="entry name" value="Pectin lyase-like"/>
    <property type="match status" value="1"/>
</dbReference>
<evidence type="ECO:0000256" key="3">
    <source>
        <dbReference type="ARBA" id="ARBA00022512"/>
    </source>
</evidence>
<evidence type="ECO:0000256" key="7">
    <source>
        <dbReference type="ARBA" id="ARBA00023316"/>
    </source>
</evidence>
<evidence type="ECO:0000256" key="8">
    <source>
        <dbReference type="RuleBase" id="RU361169"/>
    </source>
</evidence>
<dbReference type="Gene3D" id="2.160.20.10">
    <property type="entry name" value="Single-stranded right-handed beta-helix, Pectin lyase-like"/>
    <property type="match status" value="1"/>
</dbReference>
<dbReference type="EMBL" id="PGOL01031533">
    <property type="protein sequence ID" value="PKI26342.1"/>
    <property type="molecule type" value="Genomic_DNA"/>
</dbReference>
<evidence type="ECO:0000256" key="2">
    <source>
        <dbReference type="ARBA" id="ARBA00008834"/>
    </source>
</evidence>
<comment type="caution">
    <text evidence="9">The sequence shown here is derived from an EMBL/GenBank/DDBJ whole genome shotgun (WGS) entry which is preliminary data.</text>
</comment>
<feature type="non-terminal residue" evidence="9">
    <location>
        <position position="81"/>
    </location>
</feature>
<comment type="similarity">
    <text evidence="2 8">Belongs to the glycosyl hydrolase 28 family.</text>
</comment>
<keyword evidence="3" id="KW-0134">Cell wall</keyword>
<comment type="subcellular location">
    <subcellularLocation>
        <location evidence="1">Secreted</location>
        <location evidence="1">Cell wall</location>
    </subcellularLocation>
</comment>
<evidence type="ECO:0008006" key="11">
    <source>
        <dbReference type="Google" id="ProtNLM"/>
    </source>
</evidence>
<sequence>LRFNFITNAWVHDITTLDSKNFHVNVLGCKNFTFLRFTVTAPEDSRNTDGIHIGRSDGIYITNSTIGTGDDCISLGDGSRQ</sequence>
<gene>
    <name evidence="9" type="ORF">CRG98_048969</name>
</gene>
<evidence type="ECO:0000256" key="1">
    <source>
        <dbReference type="ARBA" id="ARBA00004191"/>
    </source>
</evidence>
<name>A0A2I0HGI7_PUNGR</name>
<reference evidence="9 10" key="1">
    <citation type="submission" date="2017-11" db="EMBL/GenBank/DDBJ databases">
        <title>De-novo sequencing of pomegranate (Punica granatum L.) genome.</title>
        <authorList>
            <person name="Akparov Z."/>
            <person name="Amiraslanov A."/>
            <person name="Hajiyeva S."/>
            <person name="Abbasov M."/>
            <person name="Kaur K."/>
            <person name="Hamwieh A."/>
            <person name="Solovyev V."/>
            <person name="Salamov A."/>
            <person name="Braich B."/>
            <person name="Kosarev P."/>
            <person name="Mahmoud A."/>
            <person name="Hajiyev E."/>
            <person name="Babayeva S."/>
            <person name="Izzatullayeva V."/>
            <person name="Mammadov A."/>
            <person name="Mammadov A."/>
            <person name="Sharifova S."/>
            <person name="Ojaghi J."/>
            <person name="Eynullazada K."/>
            <person name="Bayramov B."/>
            <person name="Abdulazimova A."/>
            <person name="Shahmuradov I."/>
        </authorList>
    </citation>
    <scope>NUCLEOTIDE SEQUENCE [LARGE SCALE GENOMIC DNA]</scope>
    <source>
        <strain evidence="10">cv. AG2017</strain>
        <tissue evidence="9">Leaf</tissue>
    </source>
</reference>
<dbReference type="PANTHER" id="PTHR31375">
    <property type="match status" value="1"/>
</dbReference>
<keyword evidence="5 8" id="KW-0378">Hydrolase</keyword>
<dbReference type="InterPro" id="IPR011050">
    <property type="entry name" value="Pectin_lyase_fold/virulence"/>
</dbReference>
<dbReference type="Pfam" id="PF00295">
    <property type="entry name" value="Glyco_hydro_28"/>
    <property type="match status" value="1"/>
</dbReference>
<proteinExistence type="inferred from homology"/>
<evidence type="ECO:0000313" key="10">
    <source>
        <dbReference type="Proteomes" id="UP000233551"/>
    </source>
</evidence>
<dbReference type="Proteomes" id="UP000233551">
    <property type="component" value="Unassembled WGS sequence"/>
</dbReference>
<dbReference type="GO" id="GO:0004650">
    <property type="term" value="F:polygalacturonase activity"/>
    <property type="evidence" value="ECO:0007669"/>
    <property type="project" value="InterPro"/>
</dbReference>
<feature type="non-terminal residue" evidence="9">
    <location>
        <position position="1"/>
    </location>
</feature>
<evidence type="ECO:0000256" key="4">
    <source>
        <dbReference type="ARBA" id="ARBA00022525"/>
    </source>
</evidence>
<dbReference type="GO" id="GO:0005975">
    <property type="term" value="P:carbohydrate metabolic process"/>
    <property type="evidence" value="ECO:0007669"/>
    <property type="project" value="InterPro"/>
</dbReference>
<organism evidence="9 10">
    <name type="scientific">Punica granatum</name>
    <name type="common">Pomegranate</name>
    <dbReference type="NCBI Taxonomy" id="22663"/>
    <lineage>
        <taxon>Eukaryota</taxon>
        <taxon>Viridiplantae</taxon>
        <taxon>Streptophyta</taxon>
        <taxon>Embryophyta</taxon>
        <taxon>Tracheophyta</taxon>
        <taxon>Spermatophyta</taxon>
        <taxon>Magnoliopsida</taxon>
        <taxon>eudicotyledons</taxon>
        <taxon>Gunneridae</taxon>
        <taxon>Pentapetalae</taxon>
        <taxon>rosids</taxon>
        <taxon>malvids</taxon>
        <taxon>Myrtales</taxon>
        <taxon>Lythraceae</taxon>
        <taxon>Punica</taxon>
    </lineage>
</organism>
<keyword evidence="10" id="KW-1185">Reference proteome</keyword>
<keyword evidence="6 8" id="KW-0326">Glycosidase</keyword>
<evidence type="ECO:0000313" key="9">
    <source>
        <dbReference type="EMBL" id="PKI26342.1"/>
    </source>
</evidence>
<evidence type="ECO:0000256" key="5">
    <source>
        <dbReference type="ARBA" id="ARBA00022801"/>
    </source>
</evidence>
<dbReference type="AlphaFoldDB" id="A0A2I0HGI7"/>
<dbReference type="InterPro" id="IPR012334">
    <property type="entry name" value="Pectin_lyas_fold"/>
</dbReference>